<feature type="compositionally biased region" description="Polar residues" evidence="1">
    <location>
        <begin position="662"/>
        <end position="673"/>
    </location>
</feature>
<feature type="compositionally biased region" description="Polar residues" evidence="1">
    <location>
        <begin position="422"/>
        <end position="437"/>
    </location>
</feature>
<feature type="compositionally biased region" description="Polar residues" evidence="1">
    <location>
        <begin position="545"/>
        <end position="563"/>
    </location>
</feature>
<feature type="region of interest" description="Disordered" evidence="1">
    <location>
        <begin position="335"/>
        <end position="356"/>
    </location>
</feature>
<accession>A0AAX4JSI4</accession>
<dbReference type="Proteomes" id="UP001355207">
    <property type="component" value="Chromosome 3"/>
</dbReference>
<dbReference type="Gene3D" id="2.60.40.640">
    <property type="match status" value="1"/>
</dbReference>
<evidence type="ECO:0008006" key="4">
    <source>
        <dbReference type="Google" id="ProtNLM"/>
    </source>
</evidence>
<protein>
    <recommendedName>
        <fullName evidence="4">Arrestin C-terminal-like domain-containing protein</fullName>
    </recommendedName>
</protein>
<organism evidence="2 3">
    <name type="scientific">Kwoniella dendrophila CBS 6074</name>
    <dbReference type="NCBI Taxonomy" id="1295534"/>
    <lineage>
        <taxon>Eukaryota</taxon>
        <taxon>Fungi</taxon>
        <taxon>Dikarya</taxon>
        <taxon>Basidiomycota</taxon>
        <taxon>Agaricomycotina</taxon>
        <taxon>Tremellomycetes</taxon>
        <taxon>Tremellales</taxon>
        <taxon>Cryptococcaceae</taxon>
        <taxon>Kwoniella</taxon>
    </lineage>
</organism>
<feature type="region of interest" description="Disordered" evidence="1">
    <location>
        <begin position="545"/>
        <end position="729"/>
    </location>
</feature>
<evidence type="ECO:0000313" key="2">
    <source>
        <dbReference type="EMBL" id="WWC88116.1"/>
    </source>
</evidence>
<dbReference type="EMBL" id="CP144100">
    <property type="protein sequence ID" value="WWC88116.1"/>
    <property type="molecule type" value="Genomic_DNA"/>
</dbReference>
<name>A0AAX4JSI4_9TREE</name>
<dbReference type="RefSeq" id="XP_066074879.1">
    <property type="nucleotide sequence ID" value="XM_066218782.1"/>
</dbReference>
<dbReference type="InterPro" id="IPR014752">
    <property type="entry name" value="Arrestin-like_C"/>
</dbReference>
<evidence type="ECO:0000313" key="3">
    <source>
        <dbReference type="Proteomes" id="UP001355207"/>
    </source>
</evidence>
<gene>
    <name evidence="2" type="ORF">L201_003020</name>
</gene>
<feature type="compositionally biased region" description="Basic and acidic residues" evidence="1">
    <location>
        <begin position="640"/>
        <end position="658"/>
    </location>
</feature>
<proteinExistence type="predicted"/>
<feature type="region of interest" description="Disordered" evidence="1">
    <location>
        <begin position="463"/>
        <end position="512"/>
    </location>
</feature>
<feature type="region of interest" description="Disordered" evidence="1">
    <location>
        <begin position="404"/>
        <end position="449"/>
    </location>
</feature>
<keyword evidence="3" id="KW-1185">Reference proteome</keyword>
<feature type="compositionally biased region" description="Low complexity" evidence="1">
    <location>
        <begin position="484"/>
        <end position="497"/>
    </location>
</feature>
<reference evidence="2 3" key="1">
    <citation type="submission" date="2024-01" db="EMBL/GenBank/DDBJ databases">
        <title>Comparative genomics of Cryptococcus and Kwoniella reveals pathogenesis evolution and contrasting modes of karyotype evolution via chromosome fusion or intercentromeric recombination.</title>
        <authorList>
            <person name="Coelho M.A."/>
            <person name="David-Palma M."/>
            <person name="Shea T."/>
            <person name="Bowers K."/>
            <person name="McGinley-Smith S."/>
            <person name="Mohammad A.W."/>
            <person name="Gnirke A."/>
            <person name="Yurkov A.M."/>
            <person name="Nowrousian M."/>
            <person name="Sun S."/>
            <person name="Cuomo C.A."/>
            <person name="Heitman J."/>
        </authorList>
    </citation>
    <scope>NUCLEOTIDE SEQUENCE [LARGE SCALE GENOMIC DNA]</scope>
    <source>
        <strain evidence="2 3">CBS 6074</strain>
    </source>
</reference>
<dbReference type="GeneID" id="91093691"/>
<dbReference type="AlphaFoldDB" id="A0AAX4JSI4"/>
<feature type="compositionally biased region" description="Basic and acidic residues" evidence="1">
    <location>
        <begin position="564"/>
        <end position="599"/>
    </location>
</feature>
<sequence>MSRPELPHTINDHPHLSISIKLPQLDTSGHVEKDIQRPVFQVGEEIIGTLQLVCSAGFILSLGKIEVEIIGRENVKFQNDITQNIFWQDLLEFQGPDLPMSNACTDSIIISDLPIGYYPARKGTTQFPVKITLPDTLPTSFNTPSALISYTLHARVYIHDFPGMRSILHTSTDIDIIPQIENLDVYIDEGIQRRIGQADCRQDEGGGTAYLEIESVNGWMTEGSNSRVGLTVKNHTRLSTLSPFLNVIQRITVLKSDGKEVFMQHVAFEKVYSADMWLQHQTYQTELRRLEESTPRIPRAQRRWSAPFKAVKDVISSPTSPSNTNSFTVPFLPNAESSRPKYHQSRHSISALPDNSGPNPFMIGKFNHRFSPQQQHHPTVQKYTSFEVSDYRQPAWTIYDVTEESESLATKTPRHLRETSKSRGGSVSPVQEGTRSGSHPPAIPVNYANTPGFQNVLAIQQQTSPNQLQRESPAVHADQHQLQTSTTPPISISNSPTTDEKRVNSTPTTKSIKAVLTNSQSILSPKSVMHTSPESYFDTQATAETINPPSQEDNSMANEIPTKSSEETTIGDKERIEKQSKRPDIVKRRSSRRGSDNKHQALNVFDEESRSSEASADATLYKAGEHRSSETRSSFSSITESDKQETSDNMAESKKRSDALSIPSSTEISSNPKKSARGGRGGRVTSAKQLFEAKTTAIPPSTTDSKPTVLEEQNRKKRHSLPPNMVLTNTRRASPGIASIDTTLAHRNATLPLSSITKVDATVEGKVRKEGVSVGKLRGLIEKYENTSNAPGV</sequence>
<evidence type="ECO:0000256" key="1">
    <source>
        <dbReference type="SAM" id="MobiDB-lite"/>
    </source>
</evidence>